<feature type="transmembrane region" description="Helical" evidence="9">
    <location>
        <begin position="90"/>
        <end position="114"/>
    </location>
</feature>
<protein>
    <recommendedName>
        <fullName evidence="10">Cation/H+ exchanger transmembrane domain-containing protein</fullName>
    </recommendedName>
</protein>
<feature type="transmembrane region" description="Helical" evidence="9">
    <location>
        <begin position="370"/>
        <end position="390"/>
    </location>
</feature>
<evidence type="ECO:0000313" key="12">
    <source>
        <dbReference type="Proteomes" id="UP001500443"/>
    </source>
</evidence>
<accession>A0ABP5IY28</accession>
<feature type="transmembrane region" description="Helical" evidence="9">
    <location>
        <begin position="299"/>
        <end position="321"/>
    </location>
</feature>
<keyword evidence="3" id="KW-0050">Antiport</keyword>
<sequence length="581" mass="58436">MTSEEILTGVGLIAVLAAGAQILASRLRIPAIVLLLPAGFAAGALTDTVDPGRLLGPAFPPLVSLAVAVILYEAGLGLDLRRLTGDTRRVVIRLIWIGALLTPVVAGLAAAPLLGMSAPAAAVLGVVLVVSGPTVVGPLLTYVRPNERLQRILVWEGSVIDAVGGILGALLFHAVTADTGHGPVRAVLGLLASTGVGLAGGAVGAALLWLLLHRMRLDEVLAASAQLALVVGVAAGCNAVREDTGLIAAIAMGVVVATRPEFDVPALRPFFETLVSLTVGLLFVSLSATVTPASLRHVVLPALVLVAVLVLAARPLVAALATVRTSLPRAERAFLGALAPRGIVAASTASTFSAGLVADGVGGAQKILPATFLVIVATVLLYGLSAVPVARRLGVTRPARSRPLLVGGEPWVVELAVALRAAGPDVLMWAGGAAERERIARAGLALAPGELLASAAGAGAELEGITEVYLLTAEDDFNALAGALLAGRDRGVPVYRPQPPPGGAGVVAPFMAGESLFAEGMTGAEVARRHAAGARDVVLFHVAATGRLAPAATASAPHTPPGDTAGQVVLCDGAPSTFPTG</sequence>
<feature type="transmembrane region" description="Helical" evidence="9">
    <location>
        <begin position="274"/>
        <end position="293"/>
    </location>
</feature>
<evidence type="ECO:0000256" key="5">
    <source>
        <dbReference type="ARBA" id="ARBA00022692"/>
    </source>
</evidence>
<feature type="transmembrane region" description="Helical" evidence="9">
    <location>
        <begin position="29"/>
        <end position="46"/>
    </location>
</feature>
<evidence type="ECO:0000256" key="7">
    <source>
        <dbReference type="ARBA" id="ARBA00023065"/>
    </source>
</evidence>
<dbReference type="Proteomes" id="UP001500443">
    <property type="component" value="Unassembled WGS sequence"/>
</dbReference>
<evidence type="ECO:0000313" key="11">
    <source>
        <dbReference type="EMBL" id="GAA2108568.1"/>
    </source>
</evidence>
<dbReference type="Pfam" id="PF00999">
    <property type="entry name" value="Na_H_Exchanger"/>
    <property type="match status" value="1"/>
</dbReference>
<feature type="transmembrane region" description="Helical" evidence="9">
    <location>
        <begin position="333"/>
        <end position="358"/>
    </location>
</feature>
<feature type="transmembrane region" description="Helical" evidence="9">
    <location>
        <begin position="6"/>
        <end position="24"/>
    </location>
</feature>
<evidence type="ECO:0000256" key="4">
    <source>
        <dbReference type="ARBA" id="ARBA00022475"/>
    </source>
</evidence>
<feature type="transmembrane region" description="Helical" evidence="9">
    <location>
        <begin position="58"/>
        <end position="78"/>
    </location>
</feature>
<evidence type="ECO:0000256" key="3">
    <source>
        <dbReference type="ARBA" id="ARBA00022449"/>
    </source>
</evidence>
<dbReference type="Gene3D" id="1.20.1530.20">
    <property type="match status" value="1"/>
</dbReference>
<feature type="transmembrane region" description="Helical" evidence="9">
    <location>
        <begin position="152"/>
        <end position="175"/>
    </location>
</feature>
<keyword evidence="2" id="KW-0813">Transport</keyword>
<dbReference type="PANTHER" id="PTHR32507:SF0">
    <property type="entry name" value="NA(+)_H(+) ANTIPORTER 2-RELATED"/>
    <property type="match status" value="1"/>
</dbReference>
<proteinExistence type="predicted"/>
<dbReference type="EMBL" id="BAAAPF010000004">
    <property type="protein sequence ID" value="GAA2108568.1"/>
    <property type="molecule type" value="Genomic_DNA"/>
</dbReference>
<keyword evidence="7" id="KW-0406">Ion transport</keyword>
<keyword evidence="5 9" id="KW-0812">Transmembrane</keyword>
<organism evidence="11 12">
    <name type="scientific">Streptomyces synnematoformans</name>
    <dbReference type="NCBI Taxonomy" id="415721"/>
    <lineage>
        <taxon>Bacteria</taxon>
        <taxon>Bacillati</taxon>
        <taxon>Actinomycetota</taxon>
        <taxon>Actinomycetes</taxon>
        <taxon>Kitasatosporales</taxon>
        <taxon>Streptomycetaceae</taxon>
        <taxon>Streptomyces</taxon>
    </lineage>
</organism>
<feature type="transmembrane region" description="Helical" evidence="9">
    <location>
        <begin position="187"/>
        <end position="212"/>
    </location>
</feature>
<keyword evidence="6 9" id="KW-1133">Transmembrane helix</keyword>
<comment type="subcellular location">
    <subcellularLocation>
        <location evidence="1">Cell membrane</location>
        <topology evidence="1">Multi-pass membrane protein</topology>
    </subcellularLocation>
</comment>
<evidence type="ECO:0000256" key="2">
    <source>
        <dbReference type="ARBA" id="ARBA00022448"/>
    </source>
</evidence>
<evidence type="ECO:0000256" key="8">
    <source>
        <dbReference type="ARBA" id="ARBA00023136"/>
    </source>
</evidence>
<feature type="domain" description="Cation/H+ exchanger transmembrane" evidence="10">
    <location>
        <begin position="15"/>
        <end position="391"/>
    </location>
</feature>
<reference evidence="12" key="1">
    <citation type="journal article" date="2019" name="Int. J. Syst. Evol. Microbiol.">
        <title>The Global Catalogue of Microorganisms (GCM) 10K type strain sequencing project: providing services to taxonomists for standard genome sequencing and annotation.</title>
        <authorList>
            <consortium name="The Broad Institute Genomics Platform"/>
            <consortium name="The Broad Institute Genome Sequencing Center for Infectious Disease"/>
            <person name="Wu L."/>
            <person name="Ma J."/>
        </authorList>
    </citation>
    <scope>NUCLEOTIDE SEQUENCE [LARGE SCALE GENOMIC DNA]</scope>
    <source>
        <strain evidence="12">JCM 15481</strain>
    </source>
</reference>
<dbReference type="RefSeq" id="WP_344287280.1">
    <property type="nucleotide sequence ID" value="NZ_BAAAPF010000004.1"/>
</dbReference>
<evidence type="ECO:0000256" key="9">
    <source>
        <dbReference type="SAM" id="Phobius"/>
    </source>
</evidence>
<evidence type="ECO:0000256" key="6">
    <source>
        <dbReference type="ARBA" id="ARBA00022989"/>
    </source>
</evidence>
<feature type="transmembrane region" description="Helical" evidence="9">
    <location>
        <begin position="120"/>
        <end position="140"/>
    </location>
</feature>
<comment type="caution">
    <text evidence="11">The sequence shown here is derived from an EMBL/GenBank/DDBJ whole genome shotgun (WGS) entry which is preliminary data.</text>
</comment>
<dbReference type="InterPro" id="IPR006153">
    <property type="entry name" value="Cation/H_exchanger_TM"/>
</dbReference>
<dbReference type="PANTHER" id="PTHR32507">
    <property type="entry name" value="NA(+)/H(+) ANTIPORTER 1"/>
    <property type="match status" value="1"/>
</dbReference>
<keyword evidence="8 9" id="KW-0472">Membrane</keyword>
<dbReference type="InterPro" id="IPR038770">
    <property type="entry name" value="Na+/solute_symporter_sf"/>
</dbReference>
<gene>
    <name evidence="11" type="ORF">GCM10009802_04440</name>
</gene>
<evidence type="ECO:0000256" key="1">
    <source>
        <dbReference type="ARBA" id="ARBA00004651"/>
    </source>
</evidence>
<keyword evidence="12" id="KW-1185">Reference proteome</keyword>
<keyword evidence="4" id="KW-1003">Cell membrane</keyword>
<name>A0ABP5IY28_9ACTN</name>
<evidence type="ECO:0000259" key="10">
    <source>
        <dbReference type="Pfam" id="PF00999"/>
    </source>
</evidence>